<evidence type="ECO:0000313" key="2">
    <source>
        <dbReference type="Proteomes" id="UP000600139"/>
    </source>
</evidence>
<evidence type="ECO:0000313" key="1">
    <source>
        <dbReference type="EMBL" id="MBK1814052.1"/>
    </source>
</evidence>
<proteinExistence type="predicted"/>
<reference evidence="1" key="1">
    <citation type="submission" date="2021-01" db="EMBL/GenBank/DDBJ databases">
        <title>Modified the classification status of verrucomicrobia.</title>
        <authorList>
            <person name="Feng X."/>
        </authorList>
    </citation>
    <scope>NUCLEOTIDE SEQUENCE</scope>
    <source>
        <strain evidence="1">JCM 18052</strain>
    </source>
</reference>
<gene>
    <name evidence="1" type="ORF">JIN84_00325</name>
</gene>
<comment type="caution">
    <text evidence="1">The sequence shown here is derived from an EMBL/GenBank/DDBJ whole genome shotgun (WGS) entry which is preliminary data.</text>
</comment>
<protein>
    <submittedName>
        <fullName evidence="1">Uncharacterized protein</fullName>
    </submittedName>
</protein>
<organism evidence="1 2">
    <name type="scientific">Luteolibacter yonseiensis</name>
    <dbReference type="NCBI Taxonomy" id="1144680"/>
    <lineage>
        <taxon>Bacteria</taxon>
        <taxon>Pseudomonadati</taxon>
        <taxon>Verrucomicrobiota</taxon>
        <taxon>Verrucomicrobiia</taxon>
        <taxon>Verrucomicrobiales</taxon>
        <taxon>Verrucomicrobiaceae</taxon>
        <taxon>Luteolibacter</taxon>
    </lineage>
</organism>
<name>A0A934R051_9BACT</name>
<keyword evidence="2" id="KW-1185">Reference proteome</keyword>
<dbReference type="RefSeq" id="WP_200349018.1">
    <property type="nucleotide sequence ID" value="NZ_BAABHZ010000005.1"/>
</dbReference>
<dbReference type="Proteomes" id="UP000600139">
    <property type="component" value="Unassembled WGS sequence"/>
</dbReference>
<sequence>MSLPNRVYFNMVFPQLVEPVSLFWRLLAEYLTLVDSLPETFIFSGIAGQLPLEAKAKVSPDLVLTAFEIESLIAERSLRGFGAHTGYSESSVGFELSELWDGEDFRERCSGFKCRIGQKAKSPDNWSILCDILLTRWPSIGAWQYLISYQAWQWDSLKSDFYEFRNGTFPPGYRTYPEPNFCGPFEPRIFIDISKNPGRCKELIPGVNFYPTAEMWLGPHFWQYAKCTKEDALAADFFIEKRDTPNYLYLRCWPTAFTRPDGEQGRMQQRLWKLFFHEDCEWPPGSGTICDEPMYGPAALLPVDQSNTKQI</sequence>
<accession>A0A934R051</accession>
<dbReference type="EMBL" id="JAENIK010000001">
    <property type="protein sequence ID" value="MBK1814052.1"/>
    <property type="molecule type" value="Genomic_DNA"/>
</dbReference>
<dbReference type="AlphaFoldDB" id="A0A934R051"/>